<dbReference type="Pfam" id="PF21645">
    <property type="entry name" value="FakA-like_M"/>
    <property type="match status" value="1"/>
</dbReference>
<dbReference type="EMBL" id="UINC01050685">
    <property type="protein sequence ID" value="SVB63949.1"/>
    <property type="molecule type" value="Genomic_DNA"/>
</dbReference>
<dbReference type="GO" id="GO:0006071">
    <property type="term" value="P:glycerol metabolic process"/>
    <property type="evidence" value="ECO:0007669"/>
    <property type="project" value="InterPro"/>
</dbReference>
<dbReference type="InterPro" id="IPR050270">
    <property type="entry name" value="DegV_domain_contain"/>
</dbReference>
<protein>
    <recommendedName>
        <fullName evidence="1">DhaL domain-containing protein</fullName>
    </recommendedName>
</protein>
<dbReference type="SMART" id="SM01121">
    <property type="entry name" value="Dak1_2"/>
    <property type="match status" value="1"/>
</dbReference>
<dbReference type="SMART" id="SM01120">
    <property type="entry name" value="Dak2"/>
    <property type="match status" value="1"/>
</dbReference>
<feature type="domain" description="DhaL" evidence="1">
    <location>
        <begin position="65"/>
        <end position="259"/>
    </location>
</feature>
<dbReference type="Pfam" id="PF13684">
    <property type="entry name" value="FakA-like_C"/>
    <property type="match status" value="1"/>
</dbReference>
<dbReference type="PROSITE" id="PS51480">
    <property type="entry name" value="DHAL"/>
    <property type="match status" value="1"/>
</dbReference>
<evidence type="ECO:0000259" key="1">
    <source>
        <dbReference type="PROSITE" id="PS51480"/>
    </source>
</evidence>
<dbReference type="SUPFAM" id="SSF101473">
    <property type="entry name" value="DhaL-like"/>
    <property type="match status" value="1"/>
</dbReference>
<dbReference type="PANTHER" id="PTHR33434:SF4">
    <property type="entry name" value="PHOSPHATASE PROTEIN"/>
    <property type="match status" value="1"/>
</dbReference>
<gene>
    <name evidence="2" type="ORF">METZ01_LOCUS216803</name>
</gene>
<dbReference type="Gene3D" id="1.25.40.340">
    <property type="match status" value="1"/>
</dbReference>
<dbReference type="InterPro" id="IPR004007">
    <property type="entry name" value="DhaL_dom"/>
</dbReference>
<feature type="non-terminal residue" evidence="2">
    <location>
        <position position="448"/>
    </location>
</feature>
<accession>A0A382FMS3</accession>
<dbReference type="InterPro" id="IPR048394">
    <property type="entry name" value="FakA-like_M"/>
</dbReference>
<dbReference type="AlphaFoldDB" id="A0A382FMS3"/>
<dbReference type="InterPro" id="IPR033470">
    <property type="entry name" value="FakA-like_C"/>
</dbReference>
<dbReference type="PANTHER" id="PTHR33434">
    <property type="entry name" value="DEGV DOMAIN-CONTAINING PROTEIN DR_1986-RELATED"/>
    <property type="match status" value="1"/>
</dbReference>
<evidence type="ECO:0000313" key="2">
    <source>
        <dbReference type="EMBL" id="SVB63949.1"/>
    </source>
</evidence>
<dbReference type="GO" id="GO:0004371">
    <property type="term" value="F:glycerone kinase activity"/>
    <property type="evidence" value="ECO:0007669"/>
    <property type="project" value="InterPro"/>
</dbReference>
<name>A0A382FMS3_9ZZZZ</name>
<proteinExistence type="predicted"/>
<dbReference type="InterPro" id="IPR036117">
    <property type="entry name" value="DhaL_dom_sf"/>
</dbReference>
<sequence length="448" mass="45619">MVGSGSDGARPWELRKATATPRGAPTLGSGDLAPIVDRAIRWGRERPAGDGYARCVTVATHLDAVGLRAVVIGFRDALVDHREVLNLLNVYPVPDGDTGTNMSMTAQAAVSALEELEAPDDDLGAVTGAVAHGSLMGARGNSGVILSQVLRALCGVVGEAGHIDGRVLADGLAAASEAAYGAVGQPVEGTILTVVRESSEAAVVAADMGADLLSVAEAARERAGDSLARTPDLLPILAEAGVVDAGASGYVLFLDAVLTVADGRPLPEPPEVSMAAAPLAVDREAAGLGLDGGRYEVMFFLDAADDTVPGFKDAWGELGDSVVVVGGDGVWNCHVHTDDIGAAVEAGIAVGRPHRIRISDLLEEAEEQAWVREQIGGDEPEGEPVSCAVVAVANGPGIVEIFRSLGVHRVVAGGQSMNPSTADLLAAVEAVPAGHVVILPNNGNIVAV</sequence>
<dbReference type="Pfam" id="PF02734">
    <property type="entry name" value="Dak2"/>
    <property type="match status" value="1"/>
</dbReference>
<organism evidence="2">
    <name type="scientific">marine metagenome</name>
    <dbReference type="NCBI Taxonomy" id="408172"/>
    <lineage>
        <taxon>unclassified sequences</taxon>
        <taxon>metagenomes</taxon>
        <taxon>ecological metagenomes</taxon>
    </lineage>
</organism>
<reference evidence="2" key="1">
    <citation type="submission" date="2018-05" db="EMBL/GenBank/DDBJ databases">
        <authorList>
            <person name="Lanie J.A."/>
            <person name="Ng W.-L."/>
            <person name="Kazmierczak K.M."/>
            <person name="Andrzejewski T.M."/>
            <person name="Davidsen T.M."/>
            <person name="Wayne K.J."/>
            <person name="Tettelin H."/>
            <person name="Glass J.I."/>
            <person name="Rusch D."/>
            <person name="Podicherti R."/>
            <person name="Tsui H.-C.T."/>
            <person name="Winkler M.E."/>
        </authorList>
    </citation>
    <scope>NUCLEOTIDE SEQUENCE</scope>
</reference>